<gene>
    <name evidence="1" type="ORF">LCGC14_1305530</name>
</gene>
<protein>
    <submittedName>
        <fullName evidence="1">Uncharacterized protein</fullName>
    </submittedName>
</protein>
<name>A0A0F9KPI9_9ZZZZ</name>
<dbReference type="EMBL" id="LAZR01007660">
    <property type="protein sequence ID" value="KKM83818.1"/>
    <property type="molecule type" value="Genomic_DNA"/>
</dbReference>
<organism evidence="1">
    <name type="scientific">marine sediment metagenome</name>
    <dbReference type="NCBI Taxonomy" id="412755"/>
    <lineage>
        <taxon>unclassified sequences</taxon>
        <taxon>metagenomes</taxon>
        <taxon>ecological metagenomes</taxon>
    </lineage>
</organism>
<accession>A0A0F9KPI9</accession>
<evidence type="ECO:0000313" key="1">
    <source>
        <dbReference type="EMBL" id="KKM83818.1"/>
    </source>
</evidence>
<reference evidence="1" key="1">
    <citation type="journal article" date="2015" name="Nature">
        <title>Complex archaea that bridge the gap between prokaryotes and eukaryotes.</title>
        <authorList>
            <person name="Spang A."/>
            <person name="Saw J.H."/>
            <person name="Jorgensen S.L."/>
            <person name="Zaremba-Niedzwiedzka K."/>
            <person name="Martijn J."/>
            <person name="Lind A.E."/>
            <person name="van Eijk R."/>
            <person name="Schleper C."/>
            <person name="Guy L."/>
            <person name="Ettema T.J."/>
        </authorList>
    </citation>
    <scope>NUCLEOTIDE SEQUENCE</scope>
</reference>
<dbReference type="AlphaFoldDB" id="A0A0F9KPI9"/>
<comment type="caution">
    <text evidence="1">The sequence shown here is derived from an EMBL/GenBank/DDBJ whole genome shotgun (WGS) entry which is preliminary data.</text>
</comment>
<proteinExistence type="predicted"/>
<sequence>MNLVYLLICTTGLIAGTPEHCAVYELRPQYEMTQDVITEKVDRICAKAHEASAKYGGKVTKCETIDNEAKREFDITATRFLPTARAF</sequence>